<dbReference type="GO" id="GO:0032977">
    <property type="term" value="F:membrane insertase activity"/>
    <property type="evidence" value="ECO:0007669"/>
    <property type="project" value="InterPro"/>
</dbReference>
<dbReference type="GO" id="GO:0051205">
    <property type="term" value="P:protein insertion into membrane"/>
    <property type="evidence" value="ECO:0007669"/>
    <property type="project" value="TreeGrafter"/>
</dbReference>
<comment type="function">
    <text evidence="13">Required for the insertion and/or proper folding and/or complex formation of integral membrane proteins into the membrane. Involved in integration of membrane proteins that insert both dependently and independently of the Sec translocase complex, as well as at least some lipoproteins. Aids folding of multispanning membrane proteins.</text>
</comment>
<keyword evidence="10 13" id="KW-0143">Chaperone</keyword>
<dbReference type="Pfam" id="PF02096">
    <property type="entry name" value="60KD_IMP"/>
    <property type="match status" value="1"/>
</dbReference>
<dbReference type="CDD" id="cd20070">
    <property type="entry name" value="5TM_YidC_Alb3"/>
    <property type="match status" value="1"/>
</dbReference>
<evidence type="ECO:0000256" key="8">
    <source>
        <dbReference type="ARBA" id="ARBA00022989"/>
    </source>
</evidence>
<evidence type="ECO:0000256" key="6">
    <source>
        <dbReference type="ARBA" id="ARBA00022692"/>
    </source>
</evidence>
<evidence type="ECO:0000256" key="1">
    <source>
        <dbReference type="ARBA" id="ARBA00004429"/>
    </source>
</evidence>
<feature type="domain" description="Membrane insertase YidC/Oxa/ALB C-terminal" evidence="14">
    <location>
        <begin position="378"/>
        <end position="578"/>
    </location>
</feature>
<keyword evidence="9 13" id="KW-0472">Membrane</keyword>
<dbReference type="KEGG" id="poz:I0K15_05785"/>
<keyword evidence="8 13" id="KW-1133">Transmembrane helix</keyword>
<dbReference type="GO" id="GO:0005886">
    <property type="term" value="C:plasma membrane"/>
    <property type="evidence" value="ECO:0007669"/>
    <property type="project" value="UniProtKB-SubCell"/>
</dbReference>
<dbReference type="Pfam" id="PF14849">
    <property type="entry name" value="YidC_periplas"/>
    <property type="match status" value="1"/>
</dbReference>
<gene>
    <name evidence="13 16" type="primary">yidC</name>
    <name evidence="16" type="ORF">I0K15_05785</name>
</gene>
<dbReference type="AlphaFoldDB" id="A0A7S9QEC5"/>
<dbReference type="InterPro" id="IPR001708">
    <property type="entry name" value="YidC/ALB3/OXA1/COX18"/>
</dbReference>
<reference evidence="16 17" key="1">
    <citation type="submission" date="2020-11" db="EMBL/GenBank/DDBJ databases">
        <title>Description of Pontivivens ytuae sp. nov. isolated from deep sea sediment of Mariana Trench.</title>
        <authorList>
            <person name="Wang Z."/>
            <person name="Sun Q.-L."/>
            <person name="Xu X.-D."/>
            <person name="Tang Y.-Z."/>
            <person name="Zhang J."/>
        </authorList>
    </citation>
    <scope>NUCLEOTIDE SEQUENCE [LARGE SCALE GENOMIC DNA]</scope>
    <source>
        <strain evidence="16 17">MT2928</strain>
    </source>
</reference>
<keyword evidence="17" id="KW-1185">Reference proteome</keyword>
<evidence type="ECO:0000313" key="17">
    <source>
        <dbReference type="Proteomes" id="UP000594800"/>
    </source>
</evidence>
<feature type="transmembrane region" description="Helical" evidence="13">
    <location>
        <begin position="374"/>
        <end position="398"/>
    </location>
</feature>
<feature type="transmembrane region" description="Helical" evidence="13">
    <location>
        <begin position="542"/>
        <end position="564"/>
    </location>
</feature>
<evidence type="ECO:0000256" key="7">
    <source>
        <dbReference type="ARBA" id="ARBA00022927"/>
    </source>
</evidence>
<evidence type="ECO:0000256" key="13">
    <source>
        <dbReference type="HAMAP-Rule" id="MF_01810"/>
    </source>
</evidence>
<proteinExistence type="inferred from homology"/>
<dbReference type="NCBIfam" id="TIGR03592">
    <property type="entry name" value="yidC_oxa1_cterm"/>
    <property type="match status" value="1"/>
</dbReference>
<evidence type="ECO:0000256" key="5">
    <source>
        <dbReference type="ARBA" id="ARBA00022475"/>
    </source>
</evidence>
<comment type="similarity">
    <text evidence="2 13">Belongs to the OXA1/ALB3/YidC family. Type 1 subfamily.</text>
</comment>
<dbReference type="NCBIfam" id="TIGR03593">
    <property type="entry name" value="yidC_nterm"/>
    <property type="match status" value="1"/>
</dbReference>
<evidence type="ECO:0000256" key="10">
    <source>
        <dbReference type="ARBA" id="ARBA00023186"/>
    </source>
</evidence>
<comment type="subcellular location">
    <subcellularLocation>
        <location evidence="1">Cell inner membrane</location>
        <topology evidence="1">Multi-pass membrane protein</topology>
    </subcellularLocation>
    <subcellularLocation>
        <location evidence="13">Cell membrane</location>
        <topology evidence="13">Multi-pass membrane protein</topology>
    </subcellularLocation>
</comment>
<dbReference type="PRINTS" id="PR00701">
    <property type="entry name" value="60KDINNERMP"/>
</dbReference>
<feature type="transmembrane region" description="Helical" evidence="13">
    <location>
        <begin position="503"/>
        <end position="522"/>
    </location>
</feature>
<dbReference type="InterPro" id="IPR019998">
    <property type="entry name" value="Membr_insert_YidC"/>
</dbReference>
<accession>A0A7S9QEC5</accession>
<keyword evidence="6 13" id="KW-0812">Transmembrane</keyword>
<feature type="transmembrane region" description="Helical" evidence="13">
    <location>
        <begin position="441"/>
        <end position="461"/>
    </location>
</feature>
<organism evidence="16 17">
    <name type="scientific">Pontivivens ytuae</name>
    <dbReference type="NCBI Taxonomy" id="2789856"/>
    <lineage>
        <taxon>Bacteria</taxon>
        <taxon>Pseudomonadati</taxon>
        <taxon>Pseudomonadota</taxon>
        <taxon>Alphaproteobacteria</taxon>
        <taxon>Rhodobacterales</taxon>
        <taxon>Paracoccaceae</taxon>
        <taxon>Pontivivens</taxon>
    </lineage>
</organism>
<dbReference type="Gene3D" id="2.70.98.90">
    <property type="match status" value="1"/>
</dbReference>
<evidence type="ECO:0000256" key="9">
    <source>
        <dbReference type="ARBA" id="ARBA00023136"/>
    </source>
</evidence>
<dbReference type="InterPro" id="IPR028055">
    <property type="entry name" value="YidC/Oxa/ALB_C"/>
</dbReference>
<feature type="domain" description="Membrane insertase YidC N-terminal" evidence="15">
    <location>
        <begin position="79"/>
        <end position="367"/>
    </location>
</feature>
<keyword evidence="4 13" id="KW-0813">Transport</keyword>
<evidence type="ECO:0000256" key="2">
    <source>
        <dbReference type="ARBA" id="ARBA00010527"/>
    </source>
</evidence>
<keyword evidence="7 13" id="KW-0653">Protein transport</keyword>
<dbReference type="EMBL" id="CP064942">
    <property type="protein sequence ID" value="QPH55252.1"/>
    <property type="molecule type" value="Genomic_DNA"/>
</dbReference>
<dbReference type="InterPro" id="IPR038221">
    <property type="entry name" value="YidC_periplasmic_sf"/>
</dbReference>
<keyword evidence="5 13" id="KW-1003">Cell membrane</keyword>
<dbReference type="InterPro" id="IPR047196">
    <property type="entry name" value="YidC_ALB_C"/>
</dbReference>
<dbReference type="CDD" id="cd19961">
    <property type="entry name" value="EcYidC-like_peri"/>
    <property type="match status" value="1"/>
</dbReference>
<sequence>MQDDNRNLILATALSFLVILVWFVLFPPEAQAPTTLEQQQVQQEQLGDVTDGTSQVTGDVPAAVTPAASRTEALERAERIRIETPSLTGSLSLTGGRIDDLDLTQYRETLAPDSPLVTLLNPEGSRGAYYAQHGWGPAGGGITFDQVPTGQTPWEVESGDTLTPDSPVTLAWDNGAGLIFRKEIAVDEDYMFTVTQSVENTTGAAVSLFPYGIVARIGEPETINFYILHEGVIRESDGEIAELDYDDMPDLDFSTREGGNVEAVEVENAGWIGFTDKYWMTTLIPENGPFTTVAKYSERSDAYQTEIRLPPVTVEAGATTQSTTRLFSGAKERDLLTEYERDLGIERFVDSIDWGWFWFLTKPIHYLLAVFNAFIGNFGVAIILLTLFIKALLFPLAYKSYVSMSKMKKLQPEMEKIKERAGDDRMKLQTEMMELYKKEKVNPAAGCLPILLQIPIFFSLYKVLFVAIEMRQAPFFGWVQDLSAPDPTSWLNLFGLLPYDVSWAPLIISIGIWPILMGVTMWMQQKLNPAPTDQTQAMIFAWMPWVFMFMLGGFAAGLVIYWVANNTITFIQQYLIMRSQGVEVDFFGNVKSSFKRKKDKPAE</sequence>
<evidence type="ECO:0000256" key="12">
    <source>
        <dbReference type="ARBA" id="ARBA00033342"/>
    </source>
</evidence>
<evidence type="ECO:0000259" key="15">
    <source>
        <dbReference type="Pfam" id="PF14849"/>
    </source>
</evidence>
<name>A0A7S9QEC5_9RHOB</name>
<dbReference type="GO" id="GO:0015031">
    <property type="term" value="P:protein transport"/>
    <property type="evidence" value="ECO:0007669"/>
    <property type="project" value="UniProtKB-KW"/>
</dbReference>
<dbReference type="Proteomes" id="UP000594800">
    <property type="component" value="Chromosome"/>
</dbReference>
<evidence type="ECO:0000313" key="16">
    <source>
        <dbReference type="EMBL" id="QPH55252.1"/>
    </source>
</evidence>
<dbReference type="NCBIfam" id="NF002353">
    <property type="entry name" value="PRK01318.1-4"/>
    <property type="match status" value="1"/>
</dbReference>
<dbReference type="PRINTS" id="PR01900">
    <property type="entry name" value="YIDCPROTEIN"/>
</dbReference>
<dbReference type="PANTHER" id="PTHR12428">
    <property type="entry name" value="OXA1"/>
    <property type="match status" value="1"/>
</dbReference>
<evidence type="ECO:0000259" key="14">
    <source>
        <dbReference type="Pfam" id="PF02096"/>
    </source>
</evidence>
<protein>
    <recommendedName>
        <fullName evidence="3 13">Membrane protein insertase YidC</fullName>
    </recommendedName>
    <alternativeName>
        <fullName evidence="12 13">Foldase YidC</fullName>
    </alternativeName>
    <alternativeName>
        <fullName evidence="11 13">Membrane integrase YidC</fullName>
    </alternativeName>
    <alternativeName>
        <fullName evidence="13">Membrane protein YidC</fullName>
    </alternativeName>
</protein>
<dbReference type="PANTHER" id="PTHR12428:SF65">
    <property type="entry name" value="CYTOCHROME C OXIDASE ASSEMBLY PROTEIN COX18, MITOCHONDRIAL"/>
    <property type="match status" value="1"/>
</dbReference>
<comment type="subunit">
    <text evidence="13">Interacts with the Sec translocase complex via SecD. Specifically interacts with transmembrane segments of nascent integral membrane proteins during membrane integration.</text>
</comment>
<dbReference type="HAMAP" id="MF_01810">
    <property type="entry name" value="YidC_type1"/>
    <property type="match status" value="1"/>
</dbReference>
<dbReference type="RefSeq" id="WP_196104451.1">
    <property type="nucleotide sequence ID" value="NZ_CP064942.1"/>
</dbReference>
<evidence type="ECO:0000256" key="11">
    <source>
        <dbReference type="ARBA" id="ARBA00033245"/>
    </source>
</evidence>
<dbReference type="InterPro" id="IPR028053">
    <property type="entry name" value="Membr_insert_YidC_N"/>
</dbReference>
<evidence type="ECO:0000256" key="3">
    <source>
        <dbReference type="ARBA" id="ARBA00015325"/>
    </source>
</evidence>
<evidence type="ECO:0000256" key="4">
    <source>
        <dbReference type="ARBA" id="ARBA00022448"/>
    </source>
</evidence>